<evidence type="ECO:0000259" key="3">
    <source>
        <dbReference type="PROSITE" id="PS51841"/>
    </source>
</evidence>
<reference evidence="4" key="1">
    <citation type="submission" date="2023-03" db="EMBL/GenBank/DDBJ databases">
        <title>Lomoglobus Profundus gen. nov., sp. nov., a novel member of the phylum Verrucomicrobia, isolated from deep-marine sediment of South China Sea.</title>
        <authorList>
            <person name="Ahmad T."/>
            <person name="Ishaq S.E."/>
            <person name="Wang F."/>
        </authorList>
    </citation>
    <scope>NUCLEOTIDE SEQUENCE</scope>
    <source>
        <strain evidence="4">LMO-M01</strain>
    </source>
</reference>
<evidence type="ECO:0000256" key="1">
    <source>
        <dbReference type="SAM" id="MobiDB-lite"/>
    </source>
</evidence>
<dbReference type="AlphaFoldDB" id="A0AAF0A0P8"/>
<dbReference type="PROSITE" id="PS51841">
    <property type="entry name" value="LTD"/>
    <property type="match status" value="1"/>
</dbReference>
<proteinExistence type="predicted"/>
<dbReference type="Proteomes" id="UP001218638">
    <property type="component" value="Chromosome"/>
</dbReference>
<dbReference type="Gene3D" id="2.60.40.2030">
    <property type="match status" value="1"/>
</dbReference>
<accession>A0AAF0A0P8</accession>
<evidence type="ECO:0000313" key="5">
    <source>
        <dbReference type="Proteomes" id="UP001218638"/>
    </source>
</evidence>
<keyword evidence="2" id="KW-0732">Signal</keyword>
<evidence type="ECO:0000256" key="2">
    <source>
        <dbReference type="SAM" id="SignalP"/>
    </source>
</evidence>
<dbReference type="RefSeq" id="WP_330929544.1">
    <property type="nucleotide sequence ID" value="NZ_CP119075.1"/>
</dbReference>
<gene>
    <name evidence="4" type="ORF">PXH66_22705</name>
</gene>
<dbReference type="InterPro" id="IPR036415">
    <property type="entry name" value="Lamin_tail_dom_sf"/>
</dbReference>
<feature type="signal peptide" evidence="2">
    <location>
        <begin position="1"/>
        <end position="32"/>
    </location>
</feature>
<feature type="region of interest" description="Disordered" evidence="1">
    <location>
        <begin position="841"/>
        <end position="865"/>
    </location>
</feature>
<dbReference type="InterPro" id="IPR001322">
    <property type="entry name" value="Lamin_tail_dom"/>
</dbReference>
<dbReference type="Pfam" id="PF00932">
    <property type="entry name" value="LTD"/>
    <property type="match status" value="2"/>
</dbReference>
<keyword evidence="5" id="KW-1185">Reference proteome</keyword>
<dbReference type="SUPFAM" id="SSF74853">
    <property type="entry name" value="Lamin A/C globular tail domain"/>
    <property type="match status" value="2"/>
</dbReference>
<feature type="domain" description="LTD" evidence="3">
    <location>
        <begin position="642"/>
        <end position="790"/>
    </location>
</feature>
<dbReference type="InterPro" id="IPR038081">
    <property type="entry name" value="CalX-like_sf"/>
</dbReference>
<feature type="chain" id="PRO_5042052039" evidence="2">
    <location>
        <begin position="33"/>
        <end position="1006"/>
    </location>
</feature>
<organism evidence="4 5">
    <name type="scientific">Synoicihabitans lomoniglobus</name>
    <dbReference type="NCBI Taxonomy" id="2909285"/>
    <lineage>
        <taxon>Bacteria</taxon>
        <taxon>Pseudomonadati</taxon>
        <taxon>Verrucomicrobiota</taxon>
        <taxon>Opitutia</taxon>
        <taxon>Opitutales</taxon>
        <taxon>Opitutaceae</taxon>
        <taxon>Synoicihabitans</taxon>
    </lineage>
</organism>
<dbReference type="SUPFAM" id="SSF141072">
    <property type="entry name" value="CalX-like"/>
    <property type="match status" value="1"/>
</dbReference>
<dbReference type="Gene3D" id="2.60.40.1260">
    <property type="entry name" value="Lamin Tail domain"/>
    <property type="match status" value="2"/>
</dbReference>
<dbReference type="KEGG" id="slom:PXH66_22705"/>
<sequence>MNHASTRVRRLSRLVGLLLLGGTCAVSGFAQGTPVTAFQDSFETDGSGSRYLVENGADNGEADFFARRQEFSNGTVASGGTVDGDWVFGARDIDNATNFTSSVSDLLAQEGRLTWTGIDIRDLGNVRVDIAVAEGGEGFEPNNTMLVAVRIDGGEWINIGGFRSTGTNDAARYFVGDENTLTASTDTRLVPEFADFSWDMLYAGSTLDLRLTFNSNADAEDYYIDNVRVIGERGANAIAATVAQPSYVEPAVGESIATAINLTLSSPAPAGGLAVGISGSFLLGTTTDLPTSVTVPAGATTLSIPFNILQDEQYTGTKVIEVDFDATGYGTRRLRFRVENNTPQPRVVMMEIMNIVPGVTELDLVGDSNGDGIRNASNEAFVEIVNFEDFPVDISGWTISDDLGTRHEFPEGSVIGAGRALVVFGGGNPTGIFGGASVQTASSGLLAFNSNRPEVATLVATLGGFIETVDLLIDGDIFPIDPRGGSIHRSTGEIGAPFAVHSTIAGSENRPYSPGTLPNGEPYFVPENTLSLTIDRPAILEDAGANAATATVSLASPAPAEGLTVMIESNGFTIADDGSINPDEITVASTTVEIAGGASSATFTIGAFDDELLDGDRTVRIVVRSGPDILPALALLEVQDIEPNPFNVIISEVMPMVLGTGTDLNRNGVLEEVVGDKFIELVNMSGFIVDMSGWQIRVSETGSFTPPEIVHTFPAGSRLNDQGAAVIFGRATEETFAARDTVYGGALIQTASNPDGSQRANGLALQRNQDTTIELLNVEGFRVAEFAYDSDLGYQAMSITRAPDLNGPLTLHLAATGGEFRTNSPGNRVDGSAYAVAGEAPAEEVTPETAPIADGPTVAADQPDPIPGRFVNVSTRAFVGVDGEPLITGFVIEGEQSTTVLVRAIGPGLELVAPDFPNEIQDPQVAVYRAAGADGPVEILSNDDWSDGPNAELLRQSFSATGAFALAEESRDAALLLNLAPGAYTVVVTAPGQAHGIVLLEVYELR</sequence>
<dbReference type="EMBL" id="CP119075">
    <property type="protein sequence ID" value="WED65158.1"/>
    <property type="molecule type" value="Genomic_DNA"/>
</dbReference>
<name>A0AAF0A0P8_9BACT</name>
<protein>
    <submittedName>
        <fullName evidence="4">Lamin tail domain-containing protein</fullName>
    </submittedName>
</protein>
<evidence type="ECO:0000313" key="4">
    <source>
        <dbReference type="EMBL" id="WED65158.1"/>
    </source>
</evidence>